<dbReference type="GO" id="GO:0015035">
    <property type="term" value="F:protein-disulfide reductase activity"/>
    <property type="evidence" value="ECO:0007669"/>
    <property type="project" value="TreeGrafter"/>
</dbReference>
<dbReference type="OrthoDB" id="20229at2759"/>
<name>A0A162NF60_9CRUS</name>
<evidence type="ECO:0000313" key="4">
    <source>
        <dbReference type="Proteomes" id="UP000076858"/>
    </source>
</evidence>
<dbReference type="PANTHER" id="PTHR45663">
    <property type="entry name" value="GEO12009P1"/>
    <property type="match status" value="1"/>
</dbReference>
<evidence type="ECO:0000259" key="2">
    <source>
        <dbReference type="PROSITE" id="PS51352"/>
    </source>
</evidence>
<sequence>MAFLHDIKELVRPYYLVNCILSISFLVLKTVSPMCMYLFPVGESQCELDMKQSEIMFFLLFVIVMRARKTGSVTMLAYLSTGFMYCKVASLILWFNADPRYGLVFLVLFVLQAILFPEPSYTGPEKVVYFNATSLEEELNRNKKVVWIVTFYTVWSPSCVNFASTFSKLSAEYTLDNLKFGKVDVGRFPELAKKYYINDTSFSRQLPTIIVFKNGEEYDRRPAIDSKGQLQKFIFNEDNVKVQLDFNNIYNDCKKNPIKEKKEKRVKSE</sequence>
<dbReference type="InterPro" id="IPR036249">
    <property type="entry name" value="Thioredoxin-like_sf"/>
</dbReference>
<dbReference type="STRING" id="35525.A0A162NF60"/>
<keyword evidence="1" id="KW-1133">Transmembrane helix</keyword>
<comment type="caution">
    <text evidence="3">The sequence shown here is derived from an EMBL/GenBank/DDBJ whole genome shotgun (WGS) entry which is preliminary data.</text>
</comment>
<keyword evidence="1 3" id="KW-0812">Transmembrane</keyword>
<dbReference type="Proteomes" id="UP000076858">
    <property type="component" value="Unassembled WGS sequence"/>
</dbReference>
<dbReference type="Pfam" id="PF00085">
    <property type="entry name" value="Thioredoxin"/>
    <property type="match status" value="1"/>
</dbReference>
<dbReference type="InterPro" id="IPR013766">
    <property type="entry name" value="Thioredoxin_domain"/>
</dbReference>
<evidence type="ECO:0000313" key="3">
    <source>
        <dbReference type="EMBL" id="KZS17919.1"/>
    </source>
</evidence>
<reference evidence="3 4" key="1">
    <citation type="submission" date="2016-03" db="EMBL/GenBank/DDBJ databases">
        <title>EvidentialGene: Evidence-directed Construction of Genes on Genomes.</title>
        <authorList>
            <person name="Gilbert D.G."/>
            <person name="Choi J.-H."/>
            <person name="Mockaitis K."/>
            <person name="Colbourne J."/>
            <person name="Pfrender M."/>
        </authorList>
    </citation>
    <scope>NUCLEOTIDE SEQUENCE [LARGE SCALE GENOMIC DNA]</scope>
    <source>
        <strain evidence="3 4">Xinb3</strain>
        <tissue evidence="3">Complete organism</tissue>
    </source>
</reference>
<proteinExistence type="predicted"/>
<protein>
    <submittedName>
        <fullName evidence="3">Thioredoxin-related transmembrane protein 2</fullName>
    </submittedName>
</protein>
<feature type="transmembrane region" description="Helical" evidence="1">
    <location>
        <begin position="75"/>
        <end position="95"/>
    </location>
</feature>
<feature type="domain" description="Thioredoxin" evidence="2">
    <location>
        <begin position="107"/>
        <end position="263"/>
    </location>
</feature>
<dbReference type="PANTHER" id="PTHR45663:SF11">
    <property type="entry name" value="GEO12009P1"/>
    <property type="match status" value="1"/>
</dbReference>
<gene>
    <name evidence="3" type="ORF">APZ42_015897</name>
</gene>
<dbReference type="GO" id="GO:0005737">
    <property type="term" value="C:cytoplasm"/>
    <property type="evidence" value="ECO:0007669"/>
    <property type="project" value="TreeGrafter"/>
</dbReference>
<keyword evidence="1" id="KW-0472">Membrane</keyword>
<keyword evidence="4" id="KW-1185">Reference proteome</keyword>
<evidence type="ECO:0000256" key="1">
    <source>
        <dbReference type="SAM" id="Phobius"/>
    </source>
</evidence>
<feature type="transmembrane region" description="Helical" evidence="1">
    <location>
        <begin position="15"/>
        <end position="39"/>
    </location>
</feature>
<organism evidence="3 4">
    <name type="scientific">Daphnia magna</name>
    <dbReference type="NCBI Taxonomy" id="35525"/>
    <lineage>
        <taxon>Eukaryota</taxon>
        <taxon>Metazoa</taxon>
        <taxon>Ecdysozoa</taxon>
        <taxon>Arthropoda</taxon>
        <taxon>Crustacea</taxon>
        <taxon>Branchiopoda</taxon>
        <taxon>Diplostraca</taxon>
        <taxon>Cladocera</taxon>
        <taxon>Anomopoda</taxon>
        <taxon>Daphniidae</taxon>
        <taxon>Daphnia</taxon>
    </lineage>
</organism>
<dbReference type="Gene3D" id="3.40.30.10">
    <property type="entry name" value="Glutaredoxin"/>
    <property type="match status" value="1"/>
</dbReference>
<accession>A0A162NF60</accession>
<dbReference type="AlphaFoldDB" id="A0A162NF60"/>
<dbReference type="PROSITE" id="PS51352">
    <property type="entry name" value="THIOREDOXIN_2"/>
    <property type="match status" value="1"/>
</dbReference>
<dbReference type="EMBL" id="LRGB01000568">
    <property type="protein sequence ID" value="KZS17919.1"/>
    <property type="molecule type" value="Genomic_DNA"/>
</dbReference>
<dbReference type="SUPFAM" id="SSF52833">
    <property type="entry name" value="Thioredoxin-like"/>
    <property type="match status" value="1"/>
</dbReference>